<dbReference type="Proteomes" id="UP000002640">
    <property type="component" value="Unassembled WGS sequence"/>
</dbReference>
<dbReference type="InterPro" id="IPR036458">
    <property type="entry name" value="Na:dicarbo_symporter_sf"/>
</dbReference>
<evidence type="ECO:0000256" key="1">
    <source>
        <dbReference type="ARBA" id="ARBA00004651"/>
    </source>
</evidence>
<protein>
    <recommendedName>
        <fullName evidence="11">Amino acid transporter</fullName>
    </recommendedName>
</protein>
<feature type="transmembrane region" description="Helical" evidence="8">
    <location>
        <begin position="673"/>
        <end position="694"/>
    </location>
</feature>
<feature type="transmembrane region" description="Helical" evidence="8">
    <location>
        <begin position="380"/>
        <end position="404"/>
    </location>
</feature>
<evidence type="ECO:0000313" key="9">
    <source>
        <dbReference type="EMBL" id="EGZ15242.1"/>
    </source>
</evidence>
<feature type="transmembrane region" description="Helical" evidence="8">
    <location>
        <begin position="643"/>
        <end position="661"/>
    </location>
</feature>
<dbReference type="GO" id="GO:0005886">
    <property type="term" value="C:plasma membrane"/>
    <property type="evidence" value="ECO:0007669"/>
    <property type="project" value="UniProtKB-SubCell"/>
</dbReference>
<reference evidence="9 10" key="1">
    <citation type="journal article" date="2006" name="Science">
        <title>Phytophthora genome sequences uncover evolutionary origins and mechanisms of pathogenesis.</title>
        <authorList>
            <person name="Tyler B.M."/>
            <person name="Tripathy S."/>
            <person name="Zhang X."/>
            <person name="Dehal P."/>
            <person name="Jiang R.H."/>
            <person name="Aerts A."/>
            <person name="Arredondo F.D."/>
            <person name="Baxter L."/>
            <person name="Bensasson D."/>
            <person name="Beynon J.L."/>
            <person name="Chapman J."/>
            <person name="Damasceno C.M."/>
            <person name="Dorrance A.E."/>
            <person name="Dou D."/>
            <person name="Dickerman A.W."/>
            <person name="Dubchak I.L."/>
            <person name="Garbelotto M."/>
            <person name="Gijzen M."/>
            <person name="Gordon S.G."/>
            <person name="Govers F."/>
            <person name="Grunwald N.J."/>
            <person name="Huang W."/>
            <person name="Ivors K.L."/>
            <person name="Jones R.W."/>
            <person name="Kamoun S."/>
            <person name="Krampis K."/>
            <person name="Lamour K.H."/>
            <person name="Lee M.K."/>
            <person name="McDonald W.H."/>
            <person name="Medina M."/>
            <person name="Meijer H.J."/>
            <person name="Nordberg E.K."/>
            <person name="Maclean D.J."/>
            <person name="Ospina-Giraldo M.D."/>
            <person name="Morris P.F."/>
            <person name="Phuntumart V."/>
            <person name="Putnam N.H."/>
            <person name="Rash S."/>
            <person name="Rose J.K."/>
            <person name="Sakihama Y."/>
            <person name="Salamov A.A."/>
            <person name="Savidor A."/>
            <person name="Scheuring C.F."/>
            <person name="Smith B.M."/>
            <person name="Sobral B.W."/>
            <person name="Terry A."/>
            <person name="Torto-Alalibo T.A."/>
            <person name="Win J."/>
            <person name="Xu Z."/>
            <person name="Zhang H."/>
            <person name="Grigoriev I.V."/>
            <person name="Rokhsar D.S."/>
            <person name="Boore J.L."/>
        </authorList>
    </citation>
    <scope>NUCLEOTIDE SEQUENCE [LARGE SCALE GENOMIC DNA]</scope>
    <source>
        <strain evidence="9 10">P6497</strain>
    </source>
</reference>
<evidence type="ECO:0000256" key="2">
    <source>
        <dbReference type="ARBA" id="ARBA00022448"/>
    </source>
</evidence>
<dbReference type="RefSeq" id="XP_009528991.1">
    <property type="nucleotide sequence ID" value="XM_009530696.1"/>
</dbReference>
<feature type="transmembrane region" description="Helical" evidence="8">
    <location>
        <begin position="573"/>
        <end position="591"/>
    </location>
</feature>
<keyword evidence="2" id="KW-0813">Transport</keyword>
<evidence type="ECO:0000256" key="8">
    <source>
        <dbReference type="SAM" id="Phobius"/>
    </source>
</evidence>
<organism evidence="9 10">
    <name type="scientific">Phytophthora sojae (strain P6497)</name>
    <name type="common">Soybean stem and root rot agent</name>
    <name type="synonym">Phytophthora megasperma f. sp. glycines</name>
    <dbReference type="NCBI Taxonomy" id="1094619"/>
    <lineage>
        <taxon>Eukaryota</taxon>
        <taxon>Sar</taxon>
        <taxon>Stramenopiles</taxon>
        <taxon>Oomycota</taxon>
        <taxon>Peronosporomycetes</taxon>
        <taxon>Peronosporales</taxon>
        <taxon>Peronosporaceae</taxon>
        <taxon>Phytophthora</taxon>
    </lineage>
</organism>
<dbReference type="Gene3D" id="1.10.3860.10">
    <property type="entry name" value="Sodium:dicarboxylate symporter"/>
    <property type="match status" value="1"/>
</dbReference>
<evidence type="ECO:0000256" key="3">
    <source>
        <dbReference type="ARBA" id="ARBA00022475"/>
    </source>
</evidence>
<feature type="compositionally biased region" description="Polar residues" evidence="7">
    <location>
        <begin position="909"/>
        <end position="922"/>
    </location>
</feature>
<evidence type="ECO:0000313" key="10">
    <source>
        <dbReference type="Proteomes" id="UP000002640"/>
    </source>
</evidence>
<evidence type="ECO:0000256" key="7">
    <source>
        <dbReference type="SAM" id="MobiDB-lite"/>
    </source>
</evidence>
<dbReference type="GeneID" id="20658968"/>
<keyword evidence="5 8" id="KW-1133">Transmembrane helix</keyword>
<gene>
    <name evidence="9" type="ORF">PHYSODRAFT_509236</name>
</gene>
<evidence type="ECO:0000256" key="5">
    <source>
        <dbReference type="ARBA" id="ARBA00022989"/>
    </source>
</evidence>
<feature type="transmembrane region" description="Helical" evidence="8">
    <location>
        <begin position="316"/>
        <end position="339"/>
    </location>
</feature>
<keyword evidence="4 8" id="KW-0812">Transmembrane</keyword>
<dbReference type="Pfam" id="PF00375">
    <property type="entry name" value="SDF"/>
    <property type="match status" value="1"/>
</dbReference>
<name>G4ZL20_PHYSP</name>
<dbReference type="SUPFAM" id="SSF118215">
    <property type="entry name" value="Proton glutamate symport protein"/>
    <property type="match status" value="1"/>
</dbReference>
<dbReference type="InParanoid" id="G4ZL20"/>
<dbReference type="OMA" id="VAMWMTH"/>
<accession>G4ZL20</accession>
<dbReference type="AlphaFoldDB" id="G4ZL20"/>
<evidence type="ECO:0000256" key="6">
    <source>
        <dbReference type="ARBA" id="ARBA00023136"/>
    </source>
</evidence>
<feature type="compositionally biased region" description="Low complexity" evidence="7">
    <location>
        <begin position="877"/>
        <end position="888"/>
    </location>
</feature>
<proteinExistence type="predicted"/>
<feature type="region of interest" description="Disordered" evidence="7">
    <location>
        <begin position="873"/>
        <end position="922"/>
    </location>
</feature>
<comment type="subcellular location">
    <subcellularLocation>
        <location evidence="1">Cell membrane</location>
        <topology evidence="1">Multi-pass membrane protein</topology>
    </subcellularLocation>
</comment>
<evidence type="ECO:0000256" key="4">
    <source>
        <dbReference type="ARBA" id="ARBA00022692"/>
    </source>
</evidence>
<sequence>MHLAAQRKVEDFFRRTGEDDIDEREVHRLTTRKTRARTTVMECRDDAKAAKIIDLKNLRNGGKRPGWHLENDASTTRQQEEEASRQGTMGMTSRTTSTGTTATRSIPSEPHNYVLSPEAVGNQAQLEEKARARAPKAKASTGRRADNLSLTPTLARLSANESPSLSASPFVFSHAYGAAGRSPGKSPVGYGAASGFLWKTGSGFKGMERSVAEDSLDASHVTFSQRPTLTERVQSLSASLASTLRRFLPNRNARQYSGEITSPQSQCTAPAVLPRAYDNDGFYETPFKVPGLNKPLLRRRKKTVVVESNGAWARQWLILAVCAVLGLTLGAILVSVVAFDSSVFNLSADDVRGLRDSNGELVLAAAVRWMLLPGQLFVRVWSAVTTPLLMCYMVTAMADLVGCADKTTLVLSFRSIGYALLLAVMAAAEGVVAMWMTHKFGWFRGSSSTAIPEALTLSAALGVTPLPRGAVGLLCVNDGEYLQRAGGGVFTCSNSSLTLPLYGEVSTNSTGVAGSGPAVFALQEVSDVFATSQSAPYYPASMGSGGNMTTSLLSALTPDNLASHFTYVADDEMASMCGLVVFSMLLGYVCGKRILRLRRDGQAAMFESARRAEDPHQARHYIMSIAMELQFALEGLVRVMERYLAPLGFFSLMLGNVVLHHREWRALTSPMTSLIIGALIVLVLHGVLVLPVVLRLFSSRQVPALTTARAFVPTFLFAFTTNNLPLSAPVSMQCYARVLTVTRSAAQLVTTAAATLTQNARALYLPMLLLWLLETSTPLEIHLTGSDYFSVGLMALLSSFFGGSTRVTLAMGRTLWALAVSKQMPSAAGLLPPTMPLLVICDVVLSRAASMVTVADHLVLTHLAAQHWAETVVDGPSTSSSDAIGSSDGRYHEEFIPPSPSALDDSQAPRPSSSAMLSSVHL</sequence>
<feature type="compositionally biased region" description="Low complexity" evidence="7">
    <location>
        <begin position="87"/>
        <end position="105"/>
    </location>
</feature>
<evidence type="ECO:0008006" key="11">
    <source>
        <dbReference type="Google" id="ProtNLM"/>
    </source>
</evidence>
<dbReference type="PANTHER" id="PTHR42865:SF7">
    <property type="entry name" value="PROTON_GLUTAMATE-ASPARTATE SYMPORTER"/>
    <property type="match status" value="1"/>
</dbReference>
<dbReference type="PANTHER" id="PTHR42865">
    <property type="entry name" value="PROTON/GLUTAMATE-ASPARTATE SYMPORTER"/>
    <property type="match status" value="1"/>
</dbReference>
<dbReference type="KEGG" id="psoj:PHYSODRAFT_509236"/>
<keyword evidence="10" id="KW-1185">Reference proteome</keyword>
<feature type="region of interest" description="Disordered" evidence="7">
    <location>
        <begin position="62"/>
        <end position="147"/>
    </location>
</feature>
<feature type="transmembrane region" description="Helical" evidence="8">
    <location>
        <begin position="416"/>
        <end position="436"/>
    </location>
</feature>
<dbReference type="EMBL" id="JH159155">
    <property type="protein sequence ID" value="EGZ15242.1"/>
    <property type="molecule type" value="Genomic_DNA"/>
</dbReference>
<keyword evidence="6 8" id="KW-0472">Membrane</keyword>
<dbReference type="GO" id="GO:0015293">
    <property type="term" value="F:symporter activity"/>
    <property type="evidence" value="ECO:0007669"/>
    <property type="project" value="UniProtKB-KW"/>
</dbReference>
<dbReference type="InterPro" id="IPR001991">
    <property type="entry name" value="Na-dicarboxylate_symporter"/>
</dbReference>
<keyword evidence="3" id="KW-1003">Cell membrane</keyword>